<protein>
    <submittedName>
        <fullName evidence="3">SRPBCC domain-containing protein</fullName>
    </submittedName>
</protein>
<dbReference type="EMBL" id="CP132942">
    <property type="protein sequence ID" value="XCB33342.1"/>
    <property type="molecule type" value="Genomic_DNA"/>
</dbReference>
<gene>
    <name evidence="3" type="ORF">RBB77_00240</name>
</gene>
<comment type="similarity">
    <text evidence="1">Belongs to the AHA1 family.</text>
</comment>
<dbReference type="KEGG" id="tpsc:RBB77_00240"/>
<sequence length="154" mass="17962">MSQVIEYSTTIKAPSSEVWRVLTDPNLMKQWIAEQEMRVRIITDWKVGSPIIVDGHHNNVNFENKGTVLHFEPNSLLRYSHFSSLSRLPDKAENYTIIEFRLAGTKENSTSLNVTISNFPSESILKHFEYYWRITIEVIKRFIESSRQTTTLQV</sequence>
<dbReference type="CDD" id="cd07814">
    <property type="entry name" value="SRPBCC_CalC_Aha1-like"/>
    <property type="match status" value="1"/>
</dbReference>
<evidence type="ECO:0000256" key="1">
    <source>
        <dbReference type="ARBA" id="ARBA00006817"/>
    </source>
</evidence>
<reference evidence="3" key="2">
    <citation type="journal article" date="2024" name="Environ. Microbiol.">
        <title>Genome analysis and description of Tunturibacter gen. nov. expands the diversity of Terriglobia in tundra soils.</title>
        <authorList>
            <person name="Messyasz A."/>
            <person name="Mannisto M.K."/>
            <person name="Kerkhof L.J."/>
            <person name="Haggblom M.M."/>
        </authorList>
    </citation>
    <scope>NUCLEOTIDE SEQUENCE</scope>
    <source>
        <strain evidence="3">X5P6</strain>
    </source>
</reference>
<dbReference type="AlphaFoldDB" id="A0AAU7ZQW5"/>
<name>A0AAU7ZQW5_9BACT</name>
<organism evidence="3">
    <name type="scientific">Tunturiibacter psychrotolerans</name>
    <dbReference type="NCBI Taxonomy" id="3069686"/>
    <lineage>
        <taxon>Bacteria</taxon>
        <taxon>Pseudomonadati</taxon>
        <taxon>Acidobacteriota</taxon>
        <taxon>Terriglobia</taxon>
        <taxon>Terriglobales</taxon>
        <taxon>Acidobacteriaceae</taxon>
        <taxon>Tunturiibacter</taxon>
    </lineage>
</organism>
<dbReference type="InterPro" id="IPR023393">
    <property type="entry name" value="START-like_dom_sf"/>
</dbReference>
<accession>A0AAU7ZQW5</accession>
<evidence type="ECO:0000313" key="3">
    <source>
        <dbReference type="EMBL" id="XCB33342.1"/>
    </source>
</evidence>
<evidence type="ECO:0000259" key="2">
    <source>
        <dbReference type="Pfam" id="PF08327"/>
    </source>
</evidence>
<dbReference type="RefSeq" id="WP_353064180.1">
    <property type="nucleotide sequence ID" value="NZ_CP132942.1"/>
</dbReference>
<feature type="domain" description="Activator of Hsp90 ATPase homologue 1/2-like C-terminal" evidence="2">
    <location>
        <begin position="12"/>
        <end position="142"/>
    </location>
</feature>
<dbReference type="Gene3D" id="3.30.530.20">
    <property type="match status" value="1"/>
</dbReference>
<dbReference type="SUPFAM" id="SSF55961">
    <property type="entry name" value="Bet v1-like"/>
    <property type="match status" value="1"/>
</dbReference>
<dbReference type="Pfam" id="PF08327">
    <property type="entry name" value="AHSA1"/>
    <property type="match status" value="1"/>
</dbReference>
<dbReference type="InterPro" id="IPR013538">
    <property type="entry name" value="ASHA1/2-like_C"/>
</dbReference>
<proteinExistence type="inferred from homology"/>
<reference evidence="3" key="1">
    <citation type="submission" date="2023-08" db="EMBL/GenBank/DDBJ databases">
        <authorList>
            <person name="Messyasz A."/>
            <person name="Mannisto M.K."/>
            <person name="Kerkhof L.J."/>
            <person name="Haggblom M."/>
        </authorList>
    </citation>
    <scope>NUCLEOTIDE SEQUENCE</scope>
    <source>
        <strain evidence="3">X5P6</strain>
    </source>
</reference>